<dbReference type="KEGG" id="mbr:MONBRDRAFT_30452"/>
<evidence type="ECO:0000313" key="1">
    <source>
        <dbReference type="EMBL" id="EDQ84219.1"/>
    </source>
</evidence>
<dbReference type="Proteomes" id="UP000001357">
    <property type="component" value="Unassembled WGS sequence"/>
</dbReference>
<dbReference type="Gene3D" id="3.10.129.10">
    <property type="entry name" value="Hotdog Thioesterase"/>
    <property type="match status" value="1"/>
</dbReference>
<dbReference type="AlphaFoldDB" id="A9VE01"/>
<dbReference type="InterPro" id="IPR029069">
    <property type="entry name" value="HotDog_dom_sf"/>
</dbReference>
<dbReference type="GO" id="GO:0047617">
    <property type="term" value="F:fatty acyl-CoA hydrolase activity"/>
    <property type="evidence" value="ECO:0000318"/>
    <property type="project" value="GO_Central"/>
</dbReference>
<dbReference type="InParanoid" id="A9VE01"/>
<accession>A9VE01</accession>
<name>A9VE01_MONBE</name>
<dbReference type="OMA" id="DAMQHVN"/>
<protein>
    <recommendedName>
        <fullName evidence="3">Thioesterase domain-containing protein</fullName>
    </recommendedName>
</protein>
<dbReference type="CDD" id="cd00586">
    <property type="entry name" value="4HBT"/>
    <property type="match status" value="1"/>
</dbReference>
<proteinExistence type="predicted"/>
<dbReference type="GeneID" id="5896233"/>
<dbReference type="PANTHER" id="PTHR31793">
    <property type="entry name" value="4-HYDROXYBENZOYL-COA THIOESTERASE FAMILY MEMBER"/>
    <property type="match status" value="1"/>
</dbReference>
<dbReference type="RefSeq" id="XP_001750943.1">
    <property type="nucleotide sequence ID" value="XM_001750891.1"/>
</dbReference>
<dbReference type="SUPFAM" id="SSF54637">
    <property type="entry name" value="Thioesterase/thiol ester dehydrase-isomerase"/>
    <property type="match status" value="1"/>
</dbReference>
<gene>
    <name evidence="1" type="ORF">MONBRDRAFT_30452</name>
</gene>
<evidence type="ECO:0000313" key="2">
    <source>
        <dbReference type="Proteomes" id="UP000001357"/>
    </source>
</evidence>
<dbReference type="InterPro" id="IPR050563">
    <property type="entry name" value="4-hydroxybenzoyl-CoA_TE"/>
</dbReference>
<dbReference type="Pfam" id="PF13279">
    <property type="entry name" value="4HBT_2"/>
    <property type="match status" value="1"/>
</dbReference>
<dbReference type="eggNOG" id="ENOG502S78C">
    <property type="taxonomic scope" value="Eukaryota"/>
</dbReference>
<dbReference type="PANTHER" id="PTHR31793:SF39">
    <property type="entry name" value="THIOESTERASE_THIOL ESTER DEHYDRASE-ISOMERASE"/>
    <property type="match status" value="1"/>
</dbReference>
<organism evidence="1 2">
    <name type="scientific">Monosiga brevicollis</name>
    <name type="common">Choanoflagellate</name>
    <dbReference type="NCBI Taxonomy" id="81824"/>
    <lineage>
        <taxon>Eukaryota</taxon>
        <taxon>Choanoflagellata</taxon>
        <taxon>Craspedida</taxon>
        <taxon>Salpingoecidae</taxon>
        <taxon>Monosiga</taxon>
    </lineage>
</organism>
<evidence type="ECO:0008006" key="3">
    <source>
        <dbReference type="Google" id="ProtNLM"/>
    </source>
</evidence>
<keyword evidence="2" id="KW-1185">Reference proteome</keyword>
<sequence>MRQAVAARRALSESVLAELRPSYPLLDQYKDWAVVNTEKVQWGDLDAFNHVNNCVFLRYFENARFQMIEEMSKEYDAGWSEGKGASVIMADNYVRYRSPLYHPDEIATVVRAEDAREADMYIAFKILSKQQNKVVAEGRGRLVSFDYGKGCKVPFPTAVLDAIRNMQGSDFEVSTEQ</sequence>
<reference evidence="1 2" key="1">
    <citation type="journal article" date="2008" name="Nature">
        <title>The genome of the choanoflagellate Monosiga brevicollis and the origin of metazoans.</title>
        <authorList>
            <consortium name="JGI Sequencing"/>
            <person name="King N."/>
            <person name="Westbrook M.J."/>
            <person name="Young S.L."/>
            <person name="Kuo A."/>
            <person name="Abedin M."/>
            <person name="Chapman J."/>
            <person name="Fairclough S."/>
            <person name="Hellsten U."/>
            <person name="Isogai Y."/>
            <person name="Letunic I."/>
            <person name="Marr M."/>
            <person name="Pincus D."/>
            <person name="Putnam N."/>
            <person name="Rokas A."/>
            <person name="Wright K.J."/>
            <person name="Zuzow R."/>
            <person name="Dirks W."/>
            <person name="Good M."/>
            <person name="Goodstein D."/>
            <person name="Lemons D."/>
            <person name="Li W."/>
            <person name="Lyons J.B."/>
            <person name="Morris A."/>
            <person name="Nichols S."/>
            <person name="Richter D.J."/>
            <person name="Salamov A."/>
            <person name="Bork P."/>
            <person name="Lim W.A."/>
            <person name="Manning G."/>
            <person name="Miller W.T."/>
            <person name="McGinnis W."/>
            <person name="Shapiro H."/>
            <person name="Tjian R."/>
            <person name="Grigoriev I.V."/>
            <person name="Rokhsar D."/>
        </authorList>
    </citation>
    <scope>NUCLEOTIDE SEQUENCE [LARGE SCALE GENOMIC DNA]</scope>
    <source>
        <strain evidence="2">MX1 / ATCC 50154</strain>
    </source>
</reference>
<dbReference type="EMBL" id="CH991593">
    <property type="protein sequence ID" value="EDQ84219.1"/>
    <property type="molecule type" value="Genomic_DNA"/>
</dbReference>